<dbReference type="Pfam" id="PF17754">
    <property type="entry name" value="TetR_C_14"/>
    <property type="match status" value="1"/>
</dbReference>
<evidence type="ECO:0000313" key="8">
    <source>
        <dbReference type="Proteomes" id="UP000432015"/>
    </source>
</evidence>
<gene>
    <name evidence="7" type="ORF">GNZ18_38195</name>
</gene>
<keyword evidence="1" id="KW-0805">Transcription regulation</keyword>
<dbReference type="InterPro" id="IPR001647">
    <property type="entry name" value="HTH_TetR"/>
</dbReference>
<protein>
    <submittedName>
        <fullName evidence="7">TetR family transcriptional regulator</fullName>
    </submittedName>
</protein>
<evidence type="ECO:0000256" key="4">
    <source>
        <dbReference type="PROSITE-ProRule" id="PRU00335"/>
    </source>
</evidence>
<dbReference type="Pfam" id="PF00440">
    <property type="entry name" value="TetR_N"/>
    <property type="match status" value="1"/>
</dbReference>
<accession>A0A7K1LD70</accession>
<dbReference type="Gene3D" id="1.10.357.10">
    <property type="entry name" value="Tetracycline Repressor, domain 2"/>
    <property type="match status" value="1"/>
</dbReference>
<evidence type="ECO:0000256" key="1">
    <source>
        <dbReference type="ARBA" id="ARBA00023015"/>
    </source>
</evidence>
<feature type="DNA-binding region" description="H-T-H motif" evidence="4">
    <location>
        <begin position="49"/>
        <end position="68"/>
    </location>
</feature>
<evidence type="ECO:0000313" key="7">
    <source>
        <dbReference type="EMBL" id="MUN42380.1"/>
    </source>
</evidence>
<reference evidence="7 8" key="1">
    <citation type="submission" date="2019-11" db="EMBL/GenBank/DDBJ databases">
        <authorList>
            <person name="Cao P."/>
        </authorList>
    </citation>
    <scope>NUCLEOTIDE SEQUENCE [LARGE SCALE GENOMIC DNA]</scope>
    <source>
        <strain evidence="7 8">NEAU-AAG5</strain>
    </source>
</reference>
<organism evidence="7 8">
    <name type="scientific">Actinomadura litoris</name>
    <dbReference type="NCBI Taxonomy" id="2678616"/>
    <lineage>
        <taxon>Bacteria</taxon>
        <taxon>Bacillati</taxon>
        <taxon>Actinomycetota</taxon>
        <taxon>Actinomycetes</taxon>
        <taxon>Streptosporangiales</taxon>
        <taxon>Thermomonosporaceae</taxon>
        <taxon>Actinomadura</taxon>
    </lineage>
</organism>
<dbReference type="GO" id="GO:0003700">
    <property type="term" value="F:DNA-binding transcription factor activity"/>
    <property type="evidence" value="ECO:0007669"/>
    <property type="project" value="TreeGrafter"/>
</dbReference>
<dbReference type="PROSITE" id="PS50977">
    <property type="entry name" value="HTH_TETR_2"/>
    <property type="match status" value="1"/>
</dbReference>
<proteinExistence type="predicted"/>
<keyword evidence="8" id="KW-1185">Reference proteome</keyword>
<dbReference type="AlphaFoldDB" id="A0A7K1LD70"/>
<evidence type="ECO:0000256" key="2">
    <source>
        <dbReference type="ARBA" id="ARBA00023125"/>
    </source>
</evidence>
<dbReference type="InterPro" id="IPR041347">
    <property type="entry name" value="MftR_C"/>
</dbReference>
<name>A0A7K1LD70_9ACTN</name>
<dbReference type="GO" id="GO:0000976">
    <property type="term" value="F:transcription cis-regulatory region binding"/>
    <property type="evidence" value="ECO:0007669"/>
    <property type="project" value="TreeGrafter"/>
</dbReference>
<dbReference type="InterPro" id="IPR023772">
    <property type="entry name" value="DNA-bd_HTH_TetR-type_CS"/>
</dbReference>
<dbReference type="Gene3D" id="1.10.10.60">
    <property type="entry name" value="Homeodomain-like"/>
    <property type="match status" value="1"/>
</dbReference>
<sequence>MTATAPEARSEGPDPQPPGRRERKKRLTREALVNAAFTLFAEKGFDATTVEEIADAVDVSSRTFFRYFASKEDVALTFQEEQTRAIMAMLASRPAEEPIMTALRNTVVEVARACERGELGFDPERFSCLLTMMAESPTLMAGSLEHAQKKQLLLTQIISERMRSDPETDLRPHVIAAAATCGFQAAADVARRHPGAFGSLSEIVDQAFGILEGDLNRPAEPSLCLGRAGESACGGAG</sequence>
<keyword evidence="2 4" id="KW-0238">DNA-binding</keyword>
<dbReference type="EMBL" id="WOFH01000020">
    <property type="protein sequence ID" value="MUN42380.1"/>
    <property type="molecule type" value="Genomic_DNA"/>
</dbReference>
<evidence type="ECO:0000256" key="3">
    <source>
        <dbReference type="ARBA" id="ARBA00023163"/>
    </source>
</evidence>
<dbReference type="InterPro" id="IPR050109">
    <property type="entry name" value="HTH-type_TetR-like_transc_reg"/>
</dbReference>
<dbReference type="PRINTS" id="PR00455">
    <property type="entry name" value="HTHTETR"/>
</dbReference>
<dbReference type="PANTHER" id="PTHR30055:SF238">
    <property type="entry name" value="MYCOFACTOCIN BIOSYNTHESIS TRANSCRIPTIONAL REGULATOR MFTR-RELATED"/>
    <property type="match status" value="1"/>
</dbReference>
<feature type="region of interest" description="Disordered" evidence="5">
    <location>
        <begin position="1"/>
        <end position="24"/>
    </location>
</feature>
<comment type="caution">
    <text evidence="7">The sequence shown here is derived from an EMBL/GenBank/DDBJ whole genome shotgun (WGS) entry which is preliminary data.</text>
</comment>
<evidence type="ECO:0000259" key="6">
    <source>
        <dbReference type="PROSITE" id="PS50977"/>
    </source>
</evidence>
<keyword evidence="3" id="KW-0804">Transcription</keyword>
<dbReference type="InterPro" id="IPR009057">
    <property type="entry name" value="Homeodomain-like_sf"/>
</dbReference>
<evidence type="ECO:0000256" key="5">
    <source>
        <dbReference type="SAM" id="MobiDB-lite"/>
    </source>
</evidence>
<dbReference type="SUPFAM" id="SSF46689">
    <property type="entry name" value="Homeodomain-like"/>
    <property type="match status" value="1"/>
</dbReference>
<feature type="domain" description="HTH tetR-type" evidence="6">
    <location>
        <begin position="26"/>
        <end position="86"/>
    </location>
</feature>
<dbReference type="PANTHER" id="PTHR30055">
    <property type="entry name" value="HTH-TYPE TRANSCRIPTIONAL REGULATOR RUTR"/>
    <property type="match status" value="1"/>
</dbReference>
<dbReference type="Proteomes" id="UP000432015">
    <property type="component" value="Unassembled WGS sequence"/>
</dbReference>
<dbReference type="RefSeq" id="WP_156221995.1">
    <property type="nucleotide sequence ID" value="NZ_WOFH01000020.1"/>
</dbReference>
<dbReference type="PROSITE" id="PS01081">
    <property type="entry name" value="HTH_TETR_1"/>
    <property type="match status" value="1"/>
</dbReference>